<dbReference type="InterPro" id="IPR001929">
    <property type="entry name" value="Germin"/>
</dbReference>
<dbReference type="InterPro" id="IPR019780">
    <property type="entry name" value="Germin_Mn-BS"/>
</dbReference>
<evidence type="ECO:0000313" key="17">
    <source>
        <dbReference type="EMBL" id="KAH6819724.1"/>
    </source>
</evidence>
<dbReference type="SUPFAM" id="SSF51182">
    <property type="entry name" value="RmlC-like cupins"/>
    <property type="match status" value="1"/>
</dbReference>
<gene>
    <name evidence="17" type="ORF">C2S53_020860</name>
</gene>
<feature type="disulfide bond" evidence="14">
    <location>
        <begin position="31"/>
        <end position="42"/>
    </location>
</feature>
<evidence type="ECO:0000259" key="16">
    <source>
        <dbReference type="SMART" id="SM00835"/>
    </source>
</evidence>
<evidence type="ECO:0000256" key="4">
    <source>
        <dbReference type="ARBA" id="ARBA00022525"/>
    </source>
</evidence>
<evidence type="ECO:0000256" key="1">
    <source>
        <dbReference type="ARBA" id="ARBA00004271"/>
    </source>
</evidence>
<feature type="chain" id="PRO_5041765435" description="Germin-like protein" evidence="15">
    <location>
        <begin position="22"/>
        <end position="212"/>
    </location>
</feature>
<dbReference type="Proteomes" id="UP001190926">
    <property type="component" value="Unassembled WGS sequence"/>
</dbReference>
<dbReference type="SMART" id="SM00835">
    <property type="entry name" value="Cupin_1"/>
    <property type="match status" value="1"/>
</dbReference>
<dbReference type="FunFam" id="2.60.120.10:FF:000025">
    <property type="entry name" value="germin-like protein subfamily 2 member 1"/>
    <property type="match status" value="1"/>
</dbReference>
<keyword evidence="5 12" id="KW-0479">Metal-binding</keyword>
<feature type="binding site" evidence="13">
    <location>
        <position position="149"/>
    </location>
    <ligand>
        <name>Mn(2+)</name>
        <dbReference type="ChEBI" id="CHEBI:29035"/>
    </ligand>
</feature>
<feature type="binding site" evidence="12">
    <location>
        <position position="103"/>
    </location>
    <ligand>
        <name>oxalate</name>
        <dbReference type="ChEBI" id="CHEBI:30623"/>
    </ligand>
</feature>
<keyword evidence="4 15" id="KW-0964">Secreted</keyword>
<evidence type="ECO:0000256" key="3">
    <source>
        <dbReference type="ARBA" id="ARBA00022523"/>
    </source>
</evidence>
<feature type="domain" description="Cupin type-1" evidence="16">
    <location>
        <begin position="53"/>
        <end position="203"/>
    </location>
</feature>
<comment type="subunit">
    <text evidence="11">Monomer. In the absence of manganese, it forms tetrameric and pentameric forms which show superoxide dismutase activity.</text>
</comment>
<dbReference type="GO" id="GO:0030145">
    <property type="term" value="F:manganese ion binding"/>
    <property type="evidence" value="ECO:0007669"/>
    <property type="project" value="UniProtKB-UniRule"/>
</dbReference>
<evidence type="ECO:0000256" key="14">
    <source>
        <dbReference type="PIRSR" id="PIRSR601929-3"/>
    </source>
</evidence>
<keyword evidence="18" id="KW-1185">Reference proteome</keyword>
<feature type="binding site" evidence="13">
    <location>
        <position position="101"/>
    </location>
    <ligand>
        <name>Mn(2+)</name>
        <dbReference type="ChEBI" id="CHEBI:29035"/>
    </ligand>
</feature>
<dbReference type="PRINTS" id="PR00325">
    <property type="entry name" value="GERMIN"/>
</dbReference>
<comment type="catalytic activity">
    <reaction evidence="9">
        <text>2 superoxide + 2 H(+) = H2O2 + O2</text>
        <dbReference type="Rhea" id="RHEA:20696"/>
        <dbReference type="ChEBI" id="CHEBI:15378"/>
        <dbReference type="ChEBI" id="CHEBI:15379"/>
        <dbReference type="ChEBI" id="CHEBI:16240"/>
        <dbReference type="ChEBI" id="CHEBI:18421"/>
        <dbReference type="EC" id="1.15.1.1"/>
    </reaction>
</comment>
<feature type="signal peptide" evidence="15">
    <location>
        <begin position="1"/>
        <end position="21"/>
    </location>
</feature>
<dbReference type="GO" id="GO:0004784">
    <property type="term" value="F:superoxide dismutase activity"/>
    <property type="evidence" value="ECO:0007669"/>
    <property type="project" value="UniProtKB-EC"/>
</dbReference>
<evidence type="ECO:0000256" key="10">
    <source>
        <dbReference type="ARBA" id="ARBA00058969"/>
    </source>
</evidence>
<feature type="binding site" evidence="13">
    <location>
        <position position="108"/>
    </location>
    <ligand>
        <name>Mn(2+)</name>
        <dbReference type="ChEBI" id="CHEBI:29035"/>
    </ligand>
</feature>
<sequence>MTTITVLFSTLALNFLCIAFAFDPTPLQDFCVADLTSSARSCKDPATVTPNDFFFSGLHLPGNTANPYRAGLKPVQIPGLNTLGLTMARLDFLPNGFIPPHYHPRATEILTVLEGSMEVGFVTSYPNYRNIGKILQKGDVFVVPVGLMHYQRGVGAANTVVLSAVNSQNAGIVEAAHGLFGAKPPINSDYLSEAFLLNKKTVERLQYKFLKS</sequence>
<evidence type="ECO:0000256" key="5">
    <source>
        <dbReference type="ARBA" id="ARBA00022723"/>
    </source>
</evidence>
<evidence type="ECO:0000256" key="6">
    <source>
        <dbReference type="ARBA" id="ARBA00022729"/>
    </source>
</evidence>
<dbReference type="Pfam" id="PF00190">
    <property type="entry name" value="Cupin_1"/>
    <property type="match status" value="1"/>
</dbReference>
<protein>
    <recommendedName>
        <fullName evidence="15">Germin-like protein</fullName>
    </recommendedName>
</protein>
<accession>A0AAD4IQZ9</accession>
<comment type="function">
    <text evidence="10">May interact with bacterial adhesins thereby protecting the reproductive tissues from microbial attack. Has no oxalate oxidase activity.</text>
</comment>
<keyword evidence="7 14" id="KW-1015">Disulfide bond</keyword>
<dbReference type="GO" id="GO:0009506">
    <property type="term" value="C:plasmodesma"/>
    <property type="evidence" value="ECO:0007669"/>
    <property type="project" value="UniProtKB-ARBA"/>
</dbReference>
<comment type="caution">
    <text evidence="17">The sequence shown here is derived from an EMBL/GenBank/DDBJ whole genome shotgun (WGS) entry which is preliminary data.</text>
</comment>
<keyword evidence="3 15" id="KW-0052">Apoplast</keyword>
<keyword evidence="8 12" id="KW-0464">Manganese</keyword>
<organism evidence="17 18">
    <name type="scientific">Perilla frutescens var. hirtella</name>
    <name type="common">Perilla citriodora</name>
    <name type="synonym">Perilla setoyensis</name>
    <dbReference type="NCBI Taxonomy" id="608512"/>
    <lineage>
        <taxon>Eukaryota</taxon>
        <taxon>Viridiplantae</taxon>
        <taxon>Streptophyta</taxon>
        <taxon>Embryophyta</taxon>
        <taxon>Tracheophyta</taxon>
        <taxon>Spermatophyta</taxon>
        <taxon>Magnoliopsida</taxon>
        <taxon>eudicotyledons</taxon>
        <taxon>Gunneridae</taxon>
        <taxon>Pentapetalae</taxon>
        <taxon>asterids</taxon>
        <taxon>lamiids</taxon>
        <taxon>Lamiales</taxon>
        <taxon>Lamiaceae</taxon>
        <taxon>Nepetoideae</taxon>
        <taxon>Elsholtzieae</taxon>
        <taxon>Perilla</taxon>
    </lineage>
</organism>
<dbReference type="EMBL" id="SDAM02008607">
    <property type="protein sequence ID" value="KAH6819724.1"/>
    <property type="molecule type" value="Genomic_DNA"/>
</dbReference>
<dbReference type="CDD" id="cd02241">
    <property type="entry name" value="cupin_OxOx"/>
    <property type="match status" value="1"/>
</dbReference>
<dbReference type="InterPro" id="IPR014710">
    <property type="entry name" value="RmlC-like_jellyroll"/>
</dbReference>
<comment type="similarity">
    <text evidence="2 15">Belongs to the germin family.</text>
</comment>
<evidence type="ECO:0000256" key="8">
    <source>
        <dbReference type="ARBA" id="ARBA00023211"/>
    </source>
</evidence>
<dbReference type="PANTHER" id="PTHR31238">
    <property type="entry name" value="GERMIN-LIKE PROTEIN SUBFAMILY 3 MEMBER 3"/>
    <property type="match status" value="1"/>
</dbReference>
<comment type="subcellular location">
    <subcellularLocation>
        <location evidence="1 15">Secreted</location>
        <location evidence="1 15">Extracellular space</location>
        <location evidence="1 15">Apoplast</location>
    </subcellularLocation>
</comment>
<evidence type="ECO:0000256" key="9">
    <source>
        <dbReference type="ARBA" id="ARBA00049204"/>
    </source>
</evidence>
<evidence type="ECO:0000256" key="2">
    <source>
        <dbReference type="ARBA" id="ARBA00007456"/>
    </source>
</evidence>
<feature type="binding site" evidence="12">
    <location>
        <position position="108"/>
    </location>
    <ligand>
        <name>oxalate</name>
        <dbReference type="ChEBI" id="CHEBI:30623"/>
    </ligand>
</feature>
<dbReference type="GO" id="GO:2000280">
    <property type="term" value="P:regulation of root development"/>
    <property type="evidence" value="ECO:0007669"/>
    <property type="project" value="UniProtKB-ARBA"/>
</dbReference>
<dbReference type="GO" id="GO:0010497">
    <property type="term" value="P:plasmodesmata-mediated intercellular transport"/>
    <property type="evidence" value="ECO:0007669"/>
    <property type="project" value="UniProtKB-ARBA"/>
</dbReference>
<dbReference type="AlphaFoldDB" id="A0AAD4IQZ9"/>
<dbReference type="InterPro" id="IPR006045">
    <property type="entry name" value="Cupin_1"/>
</dbReference>
<evidence type="ECO:0000256" key="12">
    <source>
        <dbReference type="PIRSR" id="PIRSR601929-1"/>
    </source>
</evidence>
<name>A0AAD4IQZ9_PERFH</name>
<evidence type="ECO:0000256" key="15">
    <source>
        <dbReference type="RuleBase" id="RU366015"/>
    </source>
</evidence>
<dbReference type="GO" id="GO:0048046">
    <property type="term" value="C:apoplast"/>
    <property type="evidence" value="ECO:0007669"/>
    <property type="project" value="UniProtKB-SubCell"/>
</dbReference>
<evidence type="ECO:0000313" key="18">
    <source>
        <dbReference type="Proteomes" id="UP001190926"/>
    </source>
</evidence>
<evidence type="ECO:0000256" key="7">
    <source>
        <dbReference type="ARBA" id="ARBA00023157"/>
    </source>
</evidence>
<feature type="binding site" evidence="13">
    <location>
        <position position="103"/>
    </location>
    <ligand>
        <name>Mn(2+)</name>
        <dbReference type="ChEBI" id="CHEBI:29035"/>
    </ligand>
</feature>
<dbReference type="InterPro" id="IPR011051">
    <property type="entry name" value="RmlC_Cupin_sf"/>
</dbReference>
<keyword evidence="6 15" id="KW-0732">Signal</keyword>
<reference evidence="17 18" key="1">
    <citation type="journal article" date="2021" name="Nat. Commun.">
        <title>Incipient diploidization of the medicinal plant Perilla within 10,000 years.</title>
        <authorList>
            <person name="Zhang Y."/>
            <person name="Shen Q."/>
            <person name="Leng L."/>
            <person name="Zhang D."/>
            <person name="Chen S."/>
            <person name="Shi Y."/>
            <person name="Ning Z."/>
            <person name="Chen S."/>
        </authorList>
    </citation>
    <scope>NUCLEOTIDE SEQUENCE [LARGE SCALE GENOMIC DNA]</scope>
    <source>
        <strain evidence="18">cv. PC099</strain>
    </source>
</reference>
<dbReference type="PROSITE" id="PS00725">
    <property type="entry name" value="GERMIN"/>
    <property type="match status" value="1"/>
</dbReference>
<dbReference type="Gene3D" id="2.60.120.10">
    <property type="entry name" value="Jelly Rolls"/>
    <property type="match status" value="1"/>
</dbReference>
<evidence type="ECO:0000256" key="11">
    <source>
        <dbReference type="ARBA" id="ARBA00064720"/>
    </source>
</evidence>
<evidence type="ECO:0000256" key="13">
    <source>
        <dbReference type="PIRSR" id="PIRSR601929-2"/>
    </source>
</evidence>
<proteinExistence type="inferred from homology"/>